<sequence length="246" mass="26421">MSAPIGKALVIISGCLTTLNGLINVFHNVLTPWCTSSEAQACVGPALKWNSGDVGFTADSNADGWRSVLTTDLNTMLDIWSPVLFGFALLSTASVRIRSTSFIIGSISYSWTRMGTFLLLAALFGSFGYTGNFGIITGLTNSITSFYCVFCHFAGFVGGTMPCVNESGEKSGTPLFDRIMSRKPGKFGSGVQANRMQAEKERQAKPTKPKKDVPGRVAGQFGGPSTKNPKGKEAYTTTLPFHARYR</sequence>
<feature type="compositionally biased region" description="Basic and acidic residues" evidence="1">
    <location>
        <begin position="197"/>
        <end position="214"/>
    </location>
</feature>
<gene>
    <name evidence="3" type="ORF">TrVE_jg12300</name>
</gene>
<feature type="transmembrane region" description="Helical" evidence="2">
    <location>
        <begin position="79"/>
        <end position="97"/>
    </location>
</feature>
<feature type="region of interest" description="Disordered" evidence="1">
    <location>
        <begin position="196"/>
        <end position="246"/>
    </location>
</feature>
<accession>A0A9W7BSN2</accession>
<evidence type="ECO:0000256" key="1">
    <source>
        <dbReference type="SAM" id="MobiDB-lite"/>
    </source>
</evidence>
<dbReference type="EMBL" id="BRXX01000121">
    <property type="protein sequence ID" value="GMH91913.1"/>
    <property type="molecule type" value="Genomic_DNA"/>
</dbReference>
<comment type="caution">
    <text evidence="3">The sequence shown here is derived from an EMBL/GenBank/DDBJ whole genome shotgun (WGS) entry which is preliminary data.</text>
</comment>
<evidence type="ECO:0000313" key="3">
    <source>
        <dbReference type="EMBL" id="GMH91913.1"/>
    </source>
</evidence>
<evidence type="ECO:0000313" key="4">
    <source>
        <dbReference type="Proteomes" id="UP001165160"/>
    </source>
</evidence>
<keyword evidence="2" id="KW-0812">Transmembrane</keyword>
<keyword evidence="2" id="KW-1133">Transmembrane helix</keyword>
<evidence type="ECO:0000256" key="2">
    <source>
        <dbReference type="SAM" id="Phobius"/>
    </source>
</evidence>
<dbReference type="AlphaFoldDB" id="A0A9W7BSN2"/>
<proteinExistence type="predicted"/>
<keyword evidence="2" id="KW-0472">Membrane</keyword>
<name>A0A9W7BSN2_9STRA</name>
<feature type="transmembrane region" description="Helical" evidence="2">
    <location>
        <begin position="143"/>
        <end position="164"/>
    </location>
</feature>
<reference evidence="4" key="1">
    <citation type="journal article" date="2023" name="Commun. Biol.">
        <title>Genome analysis of Parmales, the sister group of diatoms, reveals the evolutionary specialization of diatoms from phago-mixotrophs to photoautotrophs.</title>
        <authorList>
            <person name="Ban H."/>
            <person name="Sato S."/>
            <person name="Yoshikawa S."/>
            <person name="Yamada K."/>
            <person name="Nakamura Y."/>
            <person name="Ichinomiya M."/>
            <person name="Sato N."/>
            <person name="Blanc-Mathieu R."/>
            <person name="Endo H."/>
            <person name="Kuwata A."/>
            <person name="Ogata H."/>
        </authorList>
    </citation>
    <scope>NUCLEOTIDE SEQUENCE [LARGE SCALE GENOMIC DNA]</scope>
    <source>
        <strain evidence="4">NIES 3699</strain>
    </source>
</reference>
<dbReference type="Proteomes" id="UP001165160">
    <property type="component" value="Unassembled WGS sequence"/>
</dbReference>
<organism evidence="3 4">
    <name type="scientific">Triparma verrucosa</name>
    <dbReference type="NCBI Taxonomy" id="1606542"/>
    <lineage>
        <taxon>Eukaryota</taxon>
        <taxon>Sar</taxon>
        <taxon>Stramenopiles</taxon>
        <taxon>Ochrophyta</taxon>
        <taxon>Bolidophyceae</taxon>
        <taxon>Parmales</taxon>
        <taxon>Triparmaceae</taxon>
        <taxon>Triparma</taxon>
    </lineage>
</organism>
<keyword evidence="4" id="KW-1185">Reference proteome</keyword>
<protein>
    <submittedName>
        <fullName evidence="3">Uncharacterized protein</fullName>
    </submittedName>
</protein>